<name>A0AAN7SJ33_9COLE</name>
<evidence type="ECO:0000256" key="9">
    <source>
        <dbReference type="ARBA" id="ARBA00023224"/>
    </source>
</evidence>
<evidence type="ECO:0000256" key="7">
    <source>
        <dbReference type="ARBA" id="ARBA00023136"/>
    </source>
</evidence>
<keyword evidence="14" id="KW-1185">Reference proteome</keyword>
<dbReference type="InterPro" id="IPR003307">
    <property type="entry name" value="W2_domain"/>
</dbReference>
<dbReference type="GO" id="GO:0007165">
    <property type="term" value="P:signal transduction"/>
    <property type="evidence" value="ECO:0007669"/>
    <property type="project" value="UniProtKB-KW"/>
</dbReference>
<dbReference type="GO" id="GO:0005737">
    <property type="term" value="C:cytoplasm"/>
    <property type="evidence" value="ECO:0007669"/>
    <property type="project" value="TreeGrafter"/>
</dbReference>
<dbReference type="Pfam" id="PF02949">
    <property type="entry name" value="7tm_6"/>
    <property type="match status" value="1"/>
</dbReference>
<dbReference type="InterPro" id="IPR025946">
    <property type="entry name" value="CABIT_dom"/>
</dbReference>
<evidence type="ECO:0000256" key="6">
    <source>
        <dbReference type="ARBA" id="ARBA00022989"/>
    </source>
</evidence>
<evidence type="ECO:0000256" key="10">
    <source>
        <dbReference type="SAM" id="MobiDB-lite"/>
    </source>
</evidence>
<dbReference type="SUPFAM" id="SSF48371">
    <property type="entry name" value="ARM repeat"/>
    <property type="match status" value="1"/>
</dbReference>
<feature type="region of interest" description="Disordered" evidence="10">
    <location>
        <begin position="671"/>
        <end position="781"/>
    </location>
</feature>
<dbReference type="PANTHER" id="PTHR14208:SF2">
    <property type="entry name" value="PROTEIN KRASAVIETZ"/>
    <property type="match status" value="1"/>
</dbReference>
<comment type="subcellular location">
    <subcellularLocation>
        <location evidence="1">Membrane</location>
        <topology evidence="1">Multi-pass membrane protein</topology>
    </subcellularLocation>
</comment>
<evidence type="ECO:0000256" key="4">
    <source>
        <dbReference type="ARBA" id="ARBA00022692"/>
    </source>
</evidence>
<dbReference type="PANTHER" id="PTHR14208">
    <property type="entry name" value="BASIC LEUCINE ZIPPER AND W2 DOMAIN-CONTAINING PROTEIN"/>
    <property type="match status" value="1"/>
</dbReference>
<dbReference type="Gene3D" id="1.25.40.180">
    <property type="match status" value="1"/>
</dbReference>
<organism evidence="13 14">
    <name type="scientific">Aquatica leii</name>
    <dbReference type="NCBI Taxonomy" id="1421715"/>
    <lineage>
        <taxon>Eukaryota</taxon>
        <taxon>Metazoa</taxon>
        <taxon>Ecdysozoa</taxon>
        <taxon>Arthropoda</taxon>
        <taxon>Hexapoda</taxon>
        <taxon>Insecta</taxon>
        <taxon>Pterygota</taxon>
        <taxon>Neoptera</taxon>
        <taxon>Endopterygota</taxon>
        <taxon>Coleoptera</taxon>
        <taxon>Polyphaga</taxon>
        <taxon>Elateriformia</taxon>
        <taxon>Elateroidea</taxon>
        <taxon>Lampyridae</taxon>
        <taxon>Luciolinae</taxon>
        <taxon>Aquatica</taxon>
    </lineage>
</organism>
<dbReference type="Proteomes" id="UP001353858">
    <property type="component" value="Unassembled WGS sequence"/>
</dbReference>
<keyword evidence="4 11" id="KW-0812">Transmembrane</keyword>
<reference evidence="14" key="1">
    <citation type="submission" date="2023-01" db="EMBL/GenBank/DDBJ databases">
        <title>Key to firefly adult light organ development and bioluminescence: homeobox transcription factors regulate luciferase expression and transportation to peroxisome.</title>
        <authorList>
            <person name="Fu X."/>
        </authorList>
    </citation>
    <scope>NUCLEOTIDE SEQUENCE [LARGE SCALE GENOMIC DNA]</scope>
</reference>
<evidence type="ECO:0000256" key="5">
    <source>
        <dbReference type="ARBA" id="ARBA00022725"/>
    </source>
</evidence>
<keyword evidence="3" id="KW-0716">Sensory transduction</keyword>
<feature type="transmembrane region" description="Helical" evidence="11">
    <location>
        <begin position="79"/>
        <end position="100"/>
    </location>
</feature>
<sequence>MDAIINGSKNFQRFCEDFPMIMAFFMVTYEFYNIVINKNQIENLLNNLENLMKDRSLNFSMNSYKKSSMGKTVGILDRLGLYNILFGEFCVLCWVIRPIVTNSKILPFGNPWYPFDTEKYYYYLWVLHVYVGLLGGGNSINVHMFYAKIMAVIAEQFDIVAHSFQTIDDSIENKSNIDQCIYKRVRNCVLYHQKLLNKNVTSLINFNMAGVHSTTVKRKLFNTDNDSGDSDIPSEIDDSDKDKDYCYLSESDKNSSVCETEEYRIMLFLTSNVLKKCRSQKEMAATDGQITVAAARWAEEGSYLHEFVSKHRLPAVVKIIKGQYGSLGVPTLPSPGLQSTALLVSAGKRQKIVAQAVKFKEGRRIVCVGPRLAIPDTYIGYFEILSEEGRSVRCIESVSELSRRRPEEGCLVRETIRGVQARIDPEGVVTPEGARTVSVGEVLVPSGDIVIPGSKSRYLKCTDSKGDTILLGLEQRGKFSALAREDNISGVHTAKTLLSKRLPLTVRLVHGTAPRGLKSSNHFVPELRLLSIFEEEHVFALPLQKEANSVTALPLAAPLKLLRTRNDEQLRLMSEFVRLVDKCTKLASDVADRIQVLDGKLGDPKKQQSHSTALGKNGYVLRRSASSDSANHRTKHSHHRKDENRVPLPDYDEIDQIYDYVRGFAPLPKSIRSPFSEPSPLTSHSSTLTQSEPSKPEPPPIETIPTKKLQAEKRNRKTASSTIRDNAATKPPIYMEKIPPGLPKLYTKNGQSQRSRLLRQKSSSPMKETPPSPMSKSGSPLFNIRYKSLSNLQQAMELDGTLDSSHSGGRASGDSGAGTKQPEKRSRKLSRPRSLTNIVWEIREHPDISMLEKSKKIDAAGVVYKRHPKYSVKSTNFCMSQKVEKPVLSGQRIKTRKRDEKEKYDPLGFRDSIITGLDKCVNDFEAISRYLDGAGSKLDYRRYGESLFDILIAGGILVPGGTLSQEGEGPYKTEVCIFCAPDDINIDIMKSWEQVFIKLMRRYKYLEKIFQDEIKKILLFVKYFTPSDRKKLSVMVFLWISNTSIPFNSVVVLNNSHLVKDHLALDFLIDIFKWWRQDKGVSSLHSAIKKYNIESHLMSFIPDTKQSHAYFRTAFQENGLEEILKLYNDQHQQQAKKELQTLLSDGLQENKPIRDIVAELKEFATRETIHEHEIVCIIWTTVMAQADWNKKEELVTDQAVRHLKQFTGLFSAFTQNARSELSLLLKVQDYCYSNMTFMRAFQKIIMLFYRMDVISEQVIFKWYREDYNVKGKMMFVDQMKEFLEWLENAEEESDSDSDSA</sequence>
<feature type="compositionally biased region" description="Low complexity" evidence="10">
    <location>
        <begin position="751"/>
        <end position="764"/>
    </location>
</feature>
<dbReference type="GO" id="GO:0006417">
    <property type="term" value="P:regulation of translation"/>
    <property type="evidence" value="ECO:0007669"/>
    <property type="project" value="UniProtKB-ARBA"/>
</dbReference>
<feature type="compositionally biased region" description="Low complexity" evidence="10">
    <location>
        <begin position="676"/>
        <end position="693"/>
    </location>
</feature>
<feature type="transmembrane region" description="Helical" evidence="11">
    <location>
        <begin position="18"/>
        <end position="36"/>
    </location>
</feature>
<evidence type="ECO:0000256" key="1">
    <source>
        <dbReference type="ARBA" id="ARBA00004141"/>
    </source>
</evidence>
<dbReference type="InterPro" id="IPR051245">
    <property type="entry name" value="eIF5-mimic_regulator"/>
</dbReference>
<evidence type="ECO:0000256" key="11">
    <source>
        <dbReference type="SAM" id="Phobius"/>
    </source>
</evidence>
<dbReference type="InterPro" id="IPR016024">
    <property type="entry name" value="ARM-type_fold"/>
</dbReference>
<feature type="compositionally biased region" description="Low complexity" evidence="10">
    <location>
        <begin position="803"/>
        <end position="818"/>
    </location>
</feature>
<comment type="similarity">
    <text evidence="2">Belongs to the BZW family.</text>
</comment>
<evidence type="ECO:0000256" key="8">
    <source>
        <dbReference type="ARBA" id="ARBA00023170"/>
    </source>
</evidence>
<dbReference type="FunFam" id="1.25.40.180:FF:000006">
    <property type="entry name" value="Basic leucine zipper and W2 domain-containing protein 1"/>
    <property type="match status" value="1"/>
</dbReference>
<comment type="caution">
    <text evidence="13">The sequence shown here is derived from an EMBL/GenBank/DDBJ whole genome shotgun (WGS) entry which is preliminary data.</text>
</comment>
<feature type="region of interest" description="Disordered" evidence="10">
    <location>
        <begin position="800"/>
        <end position="832"/>
    </location>
</feature>
<keyword evidence="5" id="KW-0552">Olfaction</keyword>
<dbReference type="Pfam" id="PF02020">
    <property type="entry name" value="W2"/>
    <property type="match status" value="1"/>
</dbReference>
<dbReference type="CDD" id="cd11560">
    <property type="entry name" value="W2_eIF5C_like"/>
    <property type="match status" value="1"/>
</dbReference>
<evidence type="ECO:0000256" key="2">
    <source>
        <dbReference type="ARBA" id="ARBA00008151"/>
    </source>
</evidence>
<dbReference type="InterPro" id="IPR004117">
    <property type="entry name" value="7tm6_olfct_rcpt"/>
</dbReference>
<dbReference type="GO" id="GO:0004984">
    <property type="term" value="F:olfactory receptor activity"/>
    <property type="evidence" value="ECO:0007669"/>
    <property type="project" value="InterPro"/>
</dbReference>
<keyword evidence="8" id="KW-0675">Receptor</keyword>
<feature type="domain" description="W2" evidence="12">
    <location>
        <begin position="1129"/>
        <end position="1296"/>
    </location>
</feature>
<proteinExistence type="inferred from homology"/>
<dbReference type="GO" id="GO:0005549">
    <property type="term" value="F:odorant binding"/>
    <property type="evidence" value="ECO:0007669"/>
    <property type="project" value="InterPro"/>
</dbReference>
<evidence type="ECO:0000313" key="13">
    <source>
        <dbReference type="EMBL" id="KAK4883967.1"/>
    </source>
</evidence>
<dbReference type="EMBL" id="JARPUR010000001">
    <property type="protein sequence ID" value="KAK4883967.1"/>
    <property type="molecule type" value="Genomic_DNA"/>
</dbReference>
<evidence type="ECO:0000313" key="14">
    <source>
        <dbReference type="Proteomes" id="UP001353858"/>
    </source>
</evidence>
<evidence type="ECO:0000256" key="3">
    <source>
        <dbReference type="ARBA" id="ARBA00022606"/>
    </source>
</evidence>
<keyword evidence="7 11" id="KW-0472">Membrane</keyword>
<feature type="region of interest" description="Disordered" evidence="10">
    <location>
        <begin position="601"/>
        <end position="649"/>
    </location>
</feature>
<keyword evidence="9" id="KW-0807">Transducer</keyword>
<gene>
    <name evidence="13" type="ORF">RN001_000238</name>
</gene>
<dbReference type="SMART" id="SM00515">
    <property type="entry name" value="eIF5C"/>
    <property type="match status" value="1"/>
</dbReference>
<dbReference type="InterPro" id="IPR057397">
    <property type="entry name" value="HEAT_5MP1_2"/>
</dbReference>
<dbReference type="InterPro" id="IPR043510">
    <property type="entry name" value="W2_5MP1/2"/>
</dbReference>
<keyword evidence="6 11" id="KW-1133">Transmembrane helix</keyword>
<dbReference type="Pfam" id="PF25504">
    <property type="entry name" value="HEAT_5MP1_2"/>
    <property type="match status" value="1"/>
</dbReference>
<dbReference type="GO" id="GO:0016020">
    <property type="term" value="C:membrane"/>
    <property type="evidence" value="ECO:0007669"/>
    <property type="project" value="UniProtKB-SubCell"/>
</dbReference>
<dbReference type="PROSITE" id="PS51363">
    <property type="entry name" value="W2"/>
    <property type="match status" value="1"/>
</dbReference>
<evidence type="ECO:0000259" key="12">
    <source>
        <dbReference type="PROSITE" id="PS51363"/>
    </source>
</evidence>
<protein>
    <recommendedName>
        <fullName evidence="12">W2 domain-containing protein</fullName>
    </recommendedName>
</protein>
<accession>A0AAN7SJ33</accession>
<dbReference type="Pfam" id="PF12736">
    <property type="entry name" value="CABIT"/>
    <property type="match status" value="1"/>
</dbReference>